<accession>A0A812Y920</accession>
<dbReference type="AlphaFoldDB" id="A0A812Y920"/>
<evidence type="ECO:0000313" key="1">
    <source>
        <dbReference type="EMBL" id="CAE7761763.1"/>
    </source>
</evidence>
<name>A0A812Y920_9DINO</name>
<organism evidence="1 2">
    <name type="scientific">Symbiodinium necroappetens</name>
    <dbReference type="NCBI Taxonomy" id="1628268"/>
    <lineage>
        <taxon>Eukaryota</taxon>
        <taxon>Sar</taxon>
        <taxon>Alveolata</taxon>
        <taxon>Dinophyceae</taxon>
        <taxon>Suessiales</taxon>
        <taxon>Symbiodiniaceae</taxon>
        <taxon>Symbiodinium</taxon>
    </lineage>
</organism>
<dbReference type="EMBL" id="CAJNJA010039977">
    <property type="protein sequence ID" value="CAE7761763.1"/>
    <property type="molecule type" value="Genomic_DNA"/>
</dbReference>
<dbReference type="OrthoDB" id="73919at2759"/>
<reference evidence="1" key="1">
    <citation type="submission" date="2021-02" db="EMBL/GenBank/DDBJ databases">
        <authorList>
            <person name="Dougan E. K."/>
            <person name="Rhodes N."/>
            <person name="Thang M."/>
            <person name="Chan C."/>
        </authorList>
    </citation>
    <scope>NUCLEOTIDE SEQUENCE</scope>
</reference>
<proteinExistence type="predicted"/>
<gene>
    <name evidence="1" type="ORF">SNEC2469_LOCUS22172</name>
</gene>
<comment type="caution">
    <text evidence="1">The sequence shown here is derived from an EMBL/GenBank/DDBJ whole genome shotgun (WGS) entry which is preliminary data.</text>
</comment>
<sequence>MRGSFGADQATLDAYCDIWHGVDDIPETEECKKSLGFVAVQPEVHKCCGYPVKSNDNGTCVWKWPQADQAEECMELPGHCCQESVVSQPGSCSAEVTCQAQVMKNLRTTEVFLDTVNAGVKKWWNGRRDECWARQWRTRMFECLSTHDVGRPSTRTEEWLQGLLRYFASDSSNQDRWQAYLDNLEKLGIKHLQLDHLQNGPTNLGSDEVVVQCMLPFINNGFPYVPFSLKLWSFLKVGVYDPSEGKIFGASLHKLTTAMTIPRAVDEWGNAIAIPGHSQETSESFELNFTAEELAAVELTDRLGTLEVQCGAVIAGASSPFGSSLSGAMVTAVAGESTSQMSPTDTKDLVEQLVKKGGVQLRFRRGVDPSFCTGNICEDRTVIEGSDTWTRCGIFMNACGGYCCCPAGTEYSGSFLGNRCTTCGAILS</sequence>
<protein>
    <submittedName>
        <fullName evidence="1">Uncharacterized protein</fullName>
    </submittedName>
</protein>
<evidence type="ECO:0000313" key="2">
    <source>
        <dbReference type="Proteomes" id="UP000601435"/>
    </source>
</evidence>
<dbReference type="Proteomes" id="UP000601435">
    <property type="component" value="Unassembled WGS sequence"/>
</dbReference>
<keyword evidence="2" id="KW-1185">Reference proteome</keyword>